<name>A0A914A3Q6_PATMI</name>
<evidence type="ECO:0000313" key="5">
    <source>
        <dbReference type="Proteomes" id="UP000887568"/>
    </source>
</evidence>
<dbReference type="Pfam" id="PF00685">
    <property type="entry name" value="Sulfotransfer_1"/>
    <property type="match status" value="1"/>
</dbReference>
<evidence type="ECO:0000259" key="3">
    <source>
        <dbReference type="Pfam" id="PF00685"/>
    </source>
</evidence>
<keyword evidence="2" id="KW-0808">Transferase</keyword>
<accession>A0A914A3Q6</accession>
<dbReference type="AlphaFoldDB" id="A0A914A3Q6"/>
<dbReference type="EnsemblMetazoa" id="XM_038202377.1">
    <property type="protein sequence ID" value="XP_038058305.1"/>
    <property type="gene ID" value="LOC119729695"/>
</dbReference>
<keyword evidence="5" id="KW-1185">Reference proteome</keyword>
<reference evidence="4" key="1">
    <citation type="submission" date="2022-11" db="UniProtKB">
        <authorList>
            <consortium name="EnsemblMetazoa"/>
        </authorList>
    </citation>
    <scope>IDENTIFICATION</scope>
</reference>
<dbReference type="Proteomes" id="UP000887568">
    <property type="component" value="Unplaced"/>
</dbReference>
<dbReference type="RefSeq" id="XP_038058305.1">
    <property type="nucleotide sequence ID" value="XM_038202377.1"/>
</dbReference>
<proteinExistence type="inferred from homology"/>
<evidence type="ECO:0000256" key="2">
    <source>
        <dbReference type="ARBA" id="ARBA00022679"/>
    </source>
</evidence>
<organism evidence="4 5">
    <name type="scientific">Patiria miniata</name>
    <name type="common">Bat star</name>
    <name type="synonym">Asterina miniata</name>
    <dbReference type="NCBI Taxonomy" id="46514"/>
    <lineage>
        <taxon>Eukaryota</taxon>
        <taxon>Metazoa</taxon>
        <taxon>Echinodermata</taxon>
        <taxon>Eleutherozoa</taxon>
        <taxon>Asterozoa</taxon>
        <taxon>Asteroidea</taxon>
        <taxon>Valvatacea</taxon>
        <taxon>Valvatida</taxon>
        <taxon>Asterinidae</taxon>
        <taxon>Patiria</taxon>
    </lineage>
</organism>
<dbReference type="OrthoDB" id="205623at2759"/>
<dbReference type="InterPro" id="IPR000863">
    <property type="entry name" value="Sulfotransferase_dom"/>
</dbReference>
<dbReference type="InterPro" id="IPR027417">
    <property type="entry name" value="P-loop_NTPase"/>
</dbReference>
<dbReference type="GeneID" id="119729695"/>
<dbReference type="PANTHER" id="PTHR11783">
    <property type="entry name" value="SULFOTRANSFERASE SULT"/>
    <property type="match status" value="1"/>
</dbReference>
<dbReference type="Gene3D" id="3.40.50.300">
    <property type="entry name" value="P-loop containing nucleotide triphosphate hydrolases"/>
    <property type="match status" value="1"/>
</dbReference>
<comment type="similarity">
    <text evidence="1">Belongs to the sulfotransferase 1 family.</text>
</comment>
<protein>
    <recommendedName>
        <fullName evidence="3">Sulfotransferase domain-containing protein</fullName>
    </recommendedName>
</protein>
<feature type="domain" description="Sulfotransferase" evidence="3">
    <location>
        <begin position="29"/>
        <end position="289"/>
    </location>
</feature>
<dbReference type="GO" id="GO:0008146">
    <property type="term" value="F:sulfotransferase activity"/>
    <property type="evidence" value="ECO:0007669"/>
    <property type="project" value="InterPro"/>
</dbReference>
<evidence type="ECO:0000313" key="4">
    <source>
        <dbReference type="EnsemblMetazoa" id="XP_038058305.1"/>
    </source>
</evidence>
<evidence type="ECO:0000256" key="1">
    <source>
        <dbReference type="ARBA" id="ARBA00005771"/>
    </source>
</evidence>
<sequence length="295" mass="34816">MNRIDGINWPWMVTQECLDAMKSYDVSEDDVWVVSHPKSGTHWTAEMVHMILAGGREENINRPEHWSRPPEFDYSRSDMPPIFERRTSPHYKEIQKWPAPRVIMTHLTEERMPSQIYQGKGKVVFVIRNPKDVAVSMWHYVKPWKFDPNLEDWDYFFQKYLNGETVYGSWFDHILDFWNKHRHDNNFLFIKYEDMKQDIKTAVTQIAHFLNKPLSEDAINNICKSCSMGDMSQRFQGRSTDEDPRDEPANISVGQVFRKGIVGDWKTKFTVAQNEALDEIFREKMAGSGLKIQFE</sequence>
<dbReference type="SUPFAM" id="SSF52540">
    <property type="entry name" value="P-loop containing nucleoside triphosphate hydrolases"/>
    <property type="match status" value="1"/>
</dbReference>
<dbReference type="OMA" id="WNKHRHD"/>